<name>A0A2S7K5T4_9PROT</name>
<dbReference type="Proteomes" id="UP000239504">
    <property type="component" value="Unassembled WGS sequence"/>
</dbReference>
<accession>A0A2S7K5T4</accession>
<dbReference type="RefSeq" id="WP_104829053.1">
    <property type="nucleotide sequence ID" value="NZ_PJCH01000005.1"/>
</dbReference>
<organism evidence="1 2">
    <name type="scientific">Hyphococcus luteus</name>
    <dbReference type="NCBI Taxonomy" id="2058213"/>
    <lineage>
        <taxon>Bacteria</taxon>
        <taxon>Pseudomonadati</taxon>
        <taxon>Pseudomonadota</taxon>
        <taxon>Alphaproteobacteria</taxon>
        <taxon>Parvularculales</taxon>
        <taxon>Parvularculaceae</taxon>
        <taxon>Hyphococcus</taxon>
    </lineage>
</organism>
<evidence type="ECO:0000313" key="2">
    <source>
        <dbReference type="Proteomes" id="UP000239504"/>
    </source>
</evidence>
<dbReference type="AlphaFoldDB" id="A0A2S7K5T4"/>
<keyword evidence="2" id="KW-1185">Reference proteome</keyword>
<proteinExistence type="predicted"/>
<sequence length="59" mass="6334">MQVSAAARSALFKRALLNLAAIAAVTAIFALKEAEWEKRAVIEQSHAPKLAEARADLDS</sequence>
<dbReference type="EMBL" id="PJCH01000005">
    <property type="protein sequence ID" value="PQA87808.1"/>
    <property type="molecule type" value="Genomic_DNA"/>
</dbReference>
<protein>
    <submittedName>
        <fullName evidence="1">Uncharacterized protein</fullName>
    </submittedName>
</protein>
<reference evidence="1 2" key="1">
    <citation type="submission" date="2017-12" db="EMBL/GenBank/DDBJ databases">
        <authorList>
            <person name="Hurst M.R.H."/>
        </authorList>
    </citation>
    <scope>NUCLEOTIDE SEQUENCE [LARGE SCALE GENOMIC DNA]</scope>
    <source>
        <strain evidence="1 2">SY-3-19</strain>
    </source>
</reference>
<gene>
    <name evidence="1" type="ORF">CW354_05500</name>
</gene>
<evidence type="ECO:0000313" key="1">
    <source>
        <dbReference type="EMBL" id="PQA87808.1"/>
    </source>
</evidence>
<comment type="caution">
    <text evidence="1">The sequence shown here is derived from an EMBL/GenBank/DDBJ whole genome shotgun (WGS) entry which is preliminary data.</text>
</comment>